<dbReference type="Proteomes" id="UP001551658">
    <property type="component" value="Unassembled WGS sequence"/>
</dbReference>
<evidence type="ECO:0000259" key="3">
    <source>
        <dbReference type="Pfam" id="PF26059"/>
    </source>
</evidence>
<feature type="region of interest" description="Disordered" evidence="1">
    <location>
        <begin position="232"/>
        <end position="258"/>
    </location>
</feature>
<accession>A0ABV3FIS3</accession>
<protein>
    <recommendedName>
        <fullName evidence="3">DUF8020 domain-containing protein</fullName>
    </recommendedName>
</protein>
<evidence type="ECO:0000313" key="4">
    <source>
        <dbReference type="EMBL" id="MEV0367609.1"/>
    </source>
</evidence>
<evidence type="ECO:0000256" key="1">
    <source>
        <dbReference type="SAM" id="MobiDB-lite"/>
    </source>
</evidence>
<dbReference type="EMBL" id="JBFAIH010000032">
    <property type="protein sequence ID" value="MEV0367609.1"/>
    <property type="molecule type" value="Genomic_DNA"/>
</dbReference>
<comment type="caution">
    <text evidence="4">The sequence shown here is derived from an EMBL/GenBank/DDBJ whole genome shotgun (WGS) entry which is preliminary data.</text>
</comment>
<gene>
    <name evidence="4" type="ORF">AB0H72_33480</name>
</gene>
<feature type="region of interest" description="Disordered" evidence="1">
    <location>
        <begin position="55"/>
        <end position="77"/>
    </location>
</feature>
<sequence length="258" mass="25573">MIAALVTGSLAMGFGTANAEPAAEAPKTLNYAVQLKDKTVVATINGGSFSVVEKDVSPEEANATEQAPSAPAGEPIAAETEKTKVIEIKDSEDKLVASLPLEFTAGGTEIPVVSEIKQDGTVLEITPEKPVGLENGQPQQVMQPVAKPIASPAENQMAVSEFSGNFGLATAIGGFIGTAVGFAVGCVVIPAIGCLPGAGIGGIIGTIAVGGPTLIAAGVELINTMQAAPGTTKWANGGEGPAPAPAPAAGEAPVEAPK</sequence>
<name>A0ABV3FIS3_9NOCA</name>
<feature type="signal peptide" evidence="2">
    <location>
        <begin position="1"/>
        <end position="19"/>
    </location>
</feature>
<reference evidence="4 5" key="1">
    <citation type="submission" date="2024-06" db="EMBL/GenBank/DDBJ databases">
        <title>The Natural Products Discovery Center: Release of the First 8490 Sequenced Strains for Exploring Actinobacteria Biosynthetic Diversity.</title>
        <authorList>
            <person name="Kalkreuter E."/>
            <person name="Kautsar S.A."/>
            <person name="Yang D."/>
            <person name="Bader C.D."/>
            <person name="Teijaro C.N."/>
            <person name="Fluegel L."/>
            <person name="Davis C.M."/>
            <person name="Simpson J.R."/>
            <person name="Lauterbach L."/>
            <person name="Steele A.D."/>
            <person name="Gui C."/>
            <person name="Meng S."/>
            <person name="Li G."/>
            <person name="Viehrig K."/>
            <person name="Ye F."/>
            <person name="Su P."/>
            <person name="Kiefer A.F."/>
            <person name="Nichols A."/>
            <person name="Cepeda A.J."/>
            <person name="Yan W."/>
            <person name="Fan B."/>
            <person name="Jiang Y."/>
            <person name="Adhikari A."/>
            <person name="Zheng C.-J."/>
            <person name="Schuster L."/>
            <person name="Cowan T.M."/>
            <person name="Smanski M.J."/>
            <person name="Chevrette M.G."/>
            <person name="De Carvalho L.P.S."/>
            <person name="Shen B."/>
        </authorList>
    </citation>
    <scope>NUCLEOTIDE SEQUENCE [LARGE SCALE GENOMIC DNA]</scope>
    <source>
        <strain evidence="4 5">NPDC050671</strain>
    </source>
</reference>
<dbReference type="RefSeq" id="WP_357987441.1">
    <property type="nucleotide sequence ID" value="NZ_JBFAIH010000032.1"/>
</dbReference>
<keyword evidence="5" id="KW-1185">Reference proteome</keyword>
<organism evidence="4 5">
    <name type="scientific">Nocardia fusca</name>
    <dbReference type="NCBI Taxonomy" id="941183"/>
    <lineage>
        <taxon>Bacteria</taxon>
        <taxon>Bacillati</taxon>
        <taxon>Actinomycetota</taxon>
        <taxon>Actinomycetes</taxon>
        <taxon>Mycobacteriales</taxon>
        <taxon>Nocardiaceae</taxon>
        <taxon>Nocardia</taxon>
    </lineage>
</organism>
<feature type="chain" id="PRO_5047418987" description="DUF8020 domain-containing protein" evidence="2">
    <location>
        <begin position="20"/>
        <end position="258"/>
    </location>
</feature>
<dbReference type="InterPro" id="IPR058333">
    <property type="entry name" value="DUF8020"/>
</dbReference>
<evidence type="ECO:0000313" key="5">
    <source>
        <dbReference type="Proteomes" id="UP001551658"/>
    </source>
</evidence>
<keyword evidence="2" id="KW-0732">Signal</keyword>
<evidence type="ECO:0000256" key="2">
    <source>
        <dbReference type="SAM" id="SignalP"/>
    </source>
</evidence>
<feature type="domain" description="DUF8020" evidence="3">
    <location>
        <begin position="83"/>
        <end position="128"/>
    </location>
</feature>
<feature type="compositionally biased region" description="Low complexity" evidence="1">
    <location>
        <begin position="247"/>
        <end position="258"/>
    </location>
</feature>
<proteinExistence type="predicted"/>
<dbReference type="Pfam" id="PF26059">
    <property type="entry name" value="DUF8020"/>
    <property type="match status" value="1"/>
</dbReference>